<accession>A0A498RB77</accession>
<dbReference type="Proteomes" id="UP000277811">
    <property type="component" value="Unassembled WGS sequence"/>
</dbReference>
<evidence type="ECO:0000313" key="2">
    <source>
        <dbReference type="EMBL" id="VBB08701.1"/>
    </source>
</evidence>
<keyword evidence="1" id="KW-1133">Transmembrane helix</keyword>
<dbReference type="EMBL" id="UPPP01000094">
    <property type="protein sequence ID" value="VBB08701.1"/>
    <property type="molecule type" value="Genomic_DNA"/>
</dbReference>
<protein>
    <submittedName>
        <fullName evidence="2">Uncharacterized protein</fullName>
    </submittedName>
</protein>
<name>A0A498RB77_9FIRM</name>
<keyword evidence="1" id="KW-0812">Transmembrane</keyword>
<evidence type="ECO:0000313" key="3">
    <source>
        <dbReference type="Proteomes" id="UP000277811"/>
    </source>
</evidence>
<dbReference type="RefSeq" id="WP_122629563.1">
    <property type="nucleotide sequence ID" value="NZ_UPPP01000094.1"/>
</dbReference>
<evidence type="ECO:0000256" key="1">
    <source>
        <dbReference type="SAM" id="Phobius"/>
    </source>
</evidence>
<feature type="transmembrane region" description="Helical" evidence="1">
    <location>
        <begin position="20"/>
        <end position="41"/>
    </location>
</feature>
<sequence length="60" mass="7221">MGRRRQNFIDDSIMEFPRGGFWAIHFIGAVLLFFMGMRFAVRRAPFPMVAYRFLRMLTHH</sequence>
<gene>
    <name evidence="2" type="ORF">LUCI_3979</name>
</gene>
<keyword evidence="1" id="KW-0472">Membrane</keyword>
<proteinExistence type="predicted"/>
<keyword evidence="3" id="KW-1185">Reference proteome</keyword>
<dbReference type="AlphaFoldDB" id="A0A498RB77"/>
<organism evidence="2 3">
    <name type="scientific">Lucifera butyrica</name>
    <dbReference type="NCBI Taxonomy" id="1351585"/>
    <lineage>
        <taxon>Bacteria</taxon>
        <taxon>Bacillati</taxon>
        <taxon>Bacillota</taxon>
        <taxon>Negativicutes</taxon>
        <taxon>Veillonellales</taxon>
        <taxon>Veillonellaceae</taxon>
        <taxon>Lucifera</taxon>
    </lineage>
</organism>
<dbReference type="OrthoDB" id="1683926at2"/>
<reference evidence="2 3" key="1">
    <citation type="submission" date="2018-06" db="EMBL/GenBank/DDBJ databases">
        <authorList>
            <person name="Strepis N."/>
        </authorList>
    </citation>
    <scope>NUCLEOTIDE SEQUENCE [LARGE SCALE GENOMIC DNA]</scope>
    <source>
        <strain evidence="2">LUCI</strain>
    </source>
</reference>